<dbReference type="AlphaFoldDB" id="A0AA35RFR6"/>
<accession>A0AA35RFR6</accession>
<name>A0AA35RFR6_GEOBA</name>
<reference evidence="1" key="1">
    <citation type="submission" date="2023-03" db="EMBL/GenBank/DDBJ databases">
        <authorList>
            <person name="Steffen K."/>
            <person name="Cardenas P."/>
        </authorList>
    </citation>
    <scope>NUCLEOTIDE SEQUENCE</scope>
</reference>
<dbReference type="EMBL" id="CASHTH010000971">
    <property type="protein sequence ID" value="CAI8009516.1"/>
    <property type="molecule type" value="Genomic_DNA"/>
</dbReference>
<protein>
    <submittedName>
        <fullName evidence="1">Uncharacterized protein</fullName>
    </submittedName>
</protein>
<sequence length="132" mass="15370">MRGMSPKEHRSQKPCPRRLSGASLLATLPISQLSTYRMRPVPLPGHLDIRPWRSTEPVRTDVYVPCSPRSEVKLRYGQQLELKLRLERHENGAEKWLKPLVEDVFHPYDHKNIQSIKPFLAKLVTKLQKELV</sequence>
<comment type="caution">
    <text evidence="1">The sequence shown here is derived from an EMBL/GenBank/DDBJ whole genome shotgun (WGS) entry which is preliminary data.</text>
</comment>
<evidence type="ECO:0000313" key="1">
    <source>
        <dbReference type="EMBL" id="CAI8009516.1"/>
    </source>
</evidence>
<organism evidence="1 2">
    <name type="scientific">Geodia barretti</name>
    <name type="common">Barrett's horny sponge</name>
    <dbReference type="NCBI Taxonomy" id="519541"/>
    <lineage>
        <taxon>Eukaryota</taxon>
        <taxon>Metazoa</taxon>
        <taxon>Porifera</taxon>
        <taxon>Demospongiae</taxon>
        <taxon>Heteroscleromorpha</taxon>
        <taxon>Tetractinellida</taxon>
        <taxon>Astrophorina</taxon>
        <taxon>Geodiidae</taxon>
        <taxon>Geodia</taxon>
    </lineage>
</organism>
<gene>
    <name evidence="1" type="ORF">GBAR_LOCUS6371</name>
</gene>
<proteinExistence type="predicted"/>
<evidence type="ECO:0000313" key="2">
    <source>
        <dbReference type="Proteomes" id="UP001174909"/>
    </source>
</evidence>
<keyword evidence="2" id="KW-1185">Reference proteome</keyword>
<dbReference type="Proteomes" id="UP001174909">
    <property type="component" value="Unassembled WGS sequence"/>
</dbReference>